<evidence type="ECO:0000256" key="6">
    <source>
        <dbReference type="SAM" id="MobiDB-lite"/>
    </source>
</evidence>
<accession>A0AAN6J0Y3</accession>
<evidence type="ECO:0000259" key="7">
    <source>
        <dbReference type="PROSITE" id="PS01124"/>
    </source>
</evidence>
<gene>
    <name evidence="8" type="ORF">LTR82_017193</name>
</gene>
<dbReference type="GO" id="GO:0043565">
    <property type="term" value="F:sequence-specific DNA binding"/>
    <property type="evidence" value="ECO:0007669"/>
    <property type="project" value="InterPro"/>
</dbReference>
<name>A0AAN6J0Y3_9PEZI</name>
<dbReference type="InterPro" id="IPR018060">
    <property type="entry name" value="HTH_AraC"/>
</dbReference>
<dbReference type="GO" id="GO:0032259">
    <property type="term" value="P:methylation"/>
    <property type="evidence" value="ECO:0007669"/>
    <property type="project" value="UniProtKB-KW"/>
</dbReference>
<feature type="domain" description="HTH araC/xylS-type" evidence="7">
    <location>
        <begin position="138"/>
        <end position="197"/>
    </location>
</feature>
<dbReference type="GO" id="GO:0003700">
    <property type="term" value="F:DNA-binding transcription factor activity"/>
    <property type="evidence" value="ECO:0007669"/>
    <property type="project" value="InterPro"/>
</dbReference>
<protein>
    <recommendedName>
        <fullName evidence="7">HTH araC/xylS-type domain-containing protein</fullName>
    </recommendedName>
</protein>
<evidence type="ECO:0000256" key="4">
    <source>
        <dbReference type="ARBA" id="ARBA00023159"/>
    </source>
</evidence>
<dbReference type="InterPro" id="IPR035451">
    <property type="entry name" value="Ada-like_dom_sf"/>
</dbReference>
<comment type="caution">
    <text evidence="8">The sequence shown here is derived from an EMBL/GenBank/DDBJ whole genome shotgun (WGS) entry which is preliminary data.</text>
</comment>
<dbReference type="SUPFAM" id="SSF57884">
    <property type="entry name" value="Ada DNA repair protein, N-terminal domain (N-Ada 10)"/>
    <property type="match status" value="1"/>
</dbReference>
<dbReference type="InterPro" id="IPR009057">
    <property type="entry name" value="Homeodomain-like_sf"/>
</dbReference>
<dbReference type="EMBL" id="JASUXU010000129">
    <property type="protein sequence ID" value="KAK0304444.1"/>
    <property type="molecule type" value="Genomic_DNA"/>
</dbReference>
<sequence length="279" mass="30802">MTNRRGRSHAERHAERHRTLKSSRNSAIAPMEKKERDVVSPPNFSFLPLPLSSPQPKSMAAASAAARWRAVAARDASNSTFVYAVHSTRIYARPSCPARLARRANVEFFDTPAQAESAGYRACKRCQPDVDVQDDPHRRLVQQARDTIAAAMVSSSCLRGRRPRLRELAANANLTPSHFHRVFKKIAGVTPGQYARAVQDTKKAGKGADFSDITGEGDAMFLQDVDDLDHSVDLCQAQLDAAIIPDLDFTMDDLVDWNHFDDTMTSAKESIALNSALRA</sequence>
<dbReference type="SUPFAM" id="SSF46689">
    <property type="entry name" value="Homeodomain-like"/>
    <property type="match status" value="1"/>
</dbReference>
<keyword evidence="5" id="KW-0804">Transcription</keyword>
<dbReference type="PROSITE" id="PS01124">
    <property type="entry name" value="HTH_ARAC_FAMILY_2"/>
    <property type="match status" value="1"/>
</dbReference>
<dbReference type="GO" id="GO:0008168">
    <property type="term" value="F:methyltransferase activity"/>
    <property type="evidence" value="ECO:0007669"/>
    <property type="project" value="UniProtKB-KW"/>
</dbReference>
<comment type="cofactor">
    <cofactor evidence="1">
        <name>Zn(2+)</name>
        <dbReference type="ChEBI" id="CHEBI:29105"/>
    </cofactor>
</comment>
<dbReference type="Proteomes" id="UP001168146">
    <property type="component" value="Unassembled WGS sequence"/>
</dbReference>
<dbReference type="GO" id="GO:0008270">
    <property type="term" value="F:zinc ion binding"/>
    <property type="evidence" value="ECO:0007669"/>
    <property type="project" value="InterPro"/>
</dbReference>
<organism evidence="8 9">
    <name type="scientific">Friedmanniomyces endolithicus</name>
    <dbReference type="NCBI Taxonomy" id="329885"/>
    <lineage>
        <taxon>Eukaryota</taxon>
        <taxon>Fungi</taxon>
        <taxon>Dikarya</taxon>
        <taxon>Ascomycota</taxon>
        <taxon>Pezizomycotina</taxon>
        <taxon>Dothideomycetes</taxon>
        <taxon>Dothideomycetidae</taxon>
        <taxon>Mycosphaerellales</taxon>
        <taxon>Teratosphaeriaceae</taxon>
        <taxon>Friedmanniomyces</taxon>
    </lineage>
</organism>
<evidence type="ECO:0000256" key="1">
    <source>
        <dbReference type="ARBA" id="ARBA00001947"/>
    </source>
</evidence>
<evidence type="ECO:0000313" key="9">
    <source>
        <dbReference type="Proteomes" id="UP001168146"/>
    </source>
</evidence>
<feature type="region of interest" description="Disordered" evidence="6">
    <location>
        <begin position="1"/>
        <end position="36"/>
    </location>
</feature>
<dbReference type="Pfam" id="PF02805">
    <property type="entry name" value="Ada_Zn_binding"/>
    <property type="match status" value="1"/>
</dbReference>
<evidence type="ECO:0000256" key="5">
    <source>
        <dbReference type="ARBA" id="ARBA00023163"/>
    </source>
</evidence>
<dbReference type="InterPro" id="IPR004026">
    <property type="entry name" value="Ada_DNA_repair_Zn-bd"/>
</dbReference>
<dbReference type="Gene3D" id="1.10.10.60">
    <property type="entry name" value="Homeodomain-like"/>
    <property type="match status" value="1"/>
</dbReference>
<evidence type="ECO:0000256" key="3">
    <source>
        <dbReference type="ARBA" id="ARBA00023015"/>
    </source>
</evidence>
<keyword evidence="3" id="KW-0805">Transcription regulation</keyword>
<dbReference type="AlphaFoldDB" id="A0AAN6J0Y3"/>
<dbReference type="Gene3D" id="3.40.10.10">
    <property type="entry name" value="DNA Methylphosphotriester Repair Domain"/>
    <property type="match status" value="1"/>
</dbReference>
<proteinExistence type="predicted"/>
<evidence type="ECO:0000256" key="2">
    <source>
        <dbReference type="ARBA" id="ARBA00022603"/>
    </source>
</evidence>
<evidence type="ECO:0000313" key="8">
    <source>
        <dbReference type="EMBL" id="KAK0304444.1"/>
    </source>
</evidence>
<keyword evidence="2" id="KW-0808">Transferase</keyword>
<keyword evidence="4" id="KW-0010">Activator</keyword>
<reference evidence="8" key="1">
    <citation type="submission" date="2021-12" db="EMBL/GenBank/DDBJ databases">
        <title>Black yeast isolated from Biological Soil Crust.</title>
        <authorList>
            <person name="Kurbessoian T."/>
        </authorList>
    </citation>
    <scope>NUCLEOTIDE SEQUENCE</scope>
    <source>
        <strain evidence="8">CCFEE 5208</strain>
    </source>
</reference>
<keyword evidence="2" id="KW-0489">Methyltransferase</keyword>
<dbReference type="GO" id="GO:0006281">
    <property type="term" value="P:DNA repair"/>
    <property type="evidence" value="ECO:0007669"/>
    <property type="project" value="InterPro"/>
</dbReference>